<dbReference type="Proteomes" id="UP000509367">
    <property type="component" value="Chromosome"/>
</dbReference>
<dbReference type="GO" id="GO:0008412">
    <property type="term" value="F:4-hydroxybenzoate polyprenyltransferase activity"/>
    <property type="evidence" value="ECO:0007669"/>
    <property type="project" value="UniProtKB-UniRule"/>
</dbReference>
<evidence type="ECO:0000256" key="11">
    <source>
        <dbReference type="HAMAP-Rule" id="MF_01635"/>
    </source>
</evidence>
<dbReference type="InterPro" id="IPR006370">
    <property type="entry name" value="HB_polyprenyltransferase-like"/>
</dbReference>
<feature type="transmembrane region" description="Helical" evidence="11">
    <location>
        <begin position="44"/>
        <end position="65"/>
    </location>
</feature>
<evidence type="ECO:0000256" key="3">
    <source>
        <dbReference type="ARBA" id="ARBA00005985"/>
    </source>
</evidence>
<comment type="subcellular location">
    <subcellularLocation>
        <location evidence="11">Cell inner membrane</location>
        <topology evidence="11">Multi-pass membrane protein</topology>
    </subcellularLocation>
    <subcellularLocation>
        <location evidence="2">Membrane</location>
        <topology evidence="2">Multi-pass membrane protein</topology>
    </subcellularLocation>
</comment>
<dbReference type="InterPro" id="IPR044878">
    <property type="entry name" value="UbiA_sf"/>
</dbReference>
<evidence type="ECO:0000313" key="14">
    <source>
        <dbReference type="Proteomes" id="UP000509367"/>
    </source>
</evidence>
<evidence type="ECO:0000256" key="7">
    <source>
        <dbReference type="ARBA" id="ARBA00022688"/>
    </source>
</evidence>
<dbReference type="CDD" id="cd13959">
    <property type="entry name" value="PT_UbiA_COQ2"/>
    <property type="match status" value="1"/>
</dbReference>
<dbReference type="InterPro" id="IPR000537">
    <property type="entry name" value="UbiA_prenyltransferase"/>
</dbReference>
<evidence type="ECO:0000256" key="1">
    <source>
        <dbReference type="ARBA" id="ARBA00001946"/>
    </source>
</evidence>
<keyword evidence="4 11" id="KW-1003">Cell membrane</keyword>
<comment type="similarity">
    <text evidence="3 11">Belongs to the UbiA prenyltransferase family.</text>
</comment>
<keyword evidence="10 11" id="KW-0472">Membrane</keyword>
<evidence type="ECO:0000256" key="5">
    <source>
        <dbReference type="ARBA" id="ARBA00022519"/>
    </source>
</evidence>
<dbReference type="Pfam" id="PF01040">
    <property type="entry name" value="UbiA"/>
    <property type="match status" value="1"/>
</dbReference>
<dbReference type="AlphaFoldDB" id="A0A6N1VDD8"/>
<dbReference type="HAMAP" id="MF_01635">
    <property type="entry name" value="UbiA"/>
    <property type="match status" value="1"/>
</dbReference>
<feature type="transmembrane region" description="Helical" evidence="11">
    <location>
        <begin position="176"/>
        <end position="195"/>
    </location>
</feature>
<keyword evidence="14" id="KW-1185">Reference proteome</keyword>
<gene>
    <name evidence="11" type="primary">ubiA</name>
    <name evidence="13" type="ORF">HTY61_10890</name>
</gene>
<name>A0A6N1VDD8_9HYPH</name>
<reference evidence="13 14" key="1">
    <citation type="submission" date="2020-06" db="EMBL/GenBank/DDBJ databases">
        <title>Oricola thermophila sp. nov. isolated from a tidal sediments.</title>
        <authorList>
            <person name="Kwon K.K."/>
            <person name="Yang S.-H."/>
            <person name="Park M.-J."/>
        </authorList>
    </citation>
    <scope>NUCLEOTIDE SEQUENCE [LARGE SCALE GENOMIC DNA]</scope>
    <source>
        <strain evidence="13 14">MEBiC13590</strain>
    </source>
</reference>
<evidence type="ECO:0000256" key="2">
    <source>
        <dbReference type="ARBA" id="ARBA00004141"/>
    </source>
</evidence>
<dbReference type="KEGG" id="orm:HTY61_10890"/>
<dbReference type="InterPro" id="IPR039653">
    <property type="entry name" value="Prenyltransferase"/>
</dbReference>
<organism evidence="13 14">
    <name type="scientific">Oricola thermophila</name>
    <dbReference type="NCBI Taxonomy" id="2742145"/>
    <lineage>
        <taxon>Bacteria</taxon>
        <taxon>Pseudomonadati</taxon>
        <taxon>Pseudomonadota</taxon>
        <taxon>Alphaproteobacteria</taxon>
        <taxon>Hyphomicrobiales</taxon>
        <taxon>Ahrensiaceae</taxon>
        <taxon>Oricola</taxon>
    </lineage>
</organism>
<evidence type="ECO:0000256" key="6">
    <source>
        <dbReference type="ARBA" id="ARBA00022679"/>
    </source>
</evidence>
<protein>
    <recommendedName>
        <fullName evidence="11 12">4-hydroxybenzoate octaprenyltransferase</fullName>
        <ecNumber evidence="11 12">2.5.1.39</ecNumber>
    </recommendedName>
    <alternativeName>
        <fullName evidence="11">4-HB polyprenyltransferase</fullName>
    </alternativeName>
</protein>
<dbReference type="EMBL" id="CP054836">
    <property type="protein sequence ID" value="QKV18920.1"/>
    <property type="molecule type" value="Genomic_DNA"/>
</dbReference>
<comment type="pathway">
    <text evidence="11">Cofactor biosynthesis; ubiquinone biosynthesis.</text>
</comment>
<dbReference type="NCBIfam" id="TIGR01474">
    <property type="entry name" value="ubiA_proteo"/>
    <property type="match status" value="1"/>
</dbReference>
<evidence type="ECO:0000256" key="10">
    <source>
        <dbReference type="ARBA" id="ARBA00023136"/>
    </source>
</evidence>
<evidence type="ECO:0000256" key="4">
    <source>
        <dbReference type="ARBA" id="ARBA00022475"/>
    </source>
</evidence>
<keyword evidence="11" id="KW-0460">Magnesium</keyword>
<dbReference type="PROSITE" id="PS00943">
    <property type="entry name" value="UBIA"/>
    <property type="match status" value="1"/>
</dbReference>
<accession>A0A6N1VDD8</accession>
<proteinExistence type="inferred from homology"/>
<keyword evidence="8 11" id="KW-0812">Transmembrane</keyword>
<keyword evidence="6 11" id="KW-0808">Transferase</keyword>
<evidence type="ECO:0000256" key="12">
    <source>
        <dbReference type="NCBIfam" id="TIGR01474"/>
    </source>
</evidence>
<dbReference type="Gene3D" id="1.10.357.140">
    <property type="entry name" value="UbiA prenyltransferase"/>
    <property type="match status" value="1"/>
</dbReference>
<dbReference type="GO" id="GO:0006744">
    <property type="term" value="P:ubiquinone biosynthetic process"/>
    <property type="evidence" value="ECO:0007669"/>
    <property type="project" value="UniProtKB-UniRule"/>
</dbReference>
<keyword evidence="7 11" id="KW-0831">Ubiquinone biosynthesis</keyword>
<evidence type="ECO:0000313" key="13">
    <source>
        <dbReference type="EMBL" id="QKV18920.1"/>
    </source>
</evidence>
<comment type="cofactor">
    <cofactor evidence="1 11">
        <name>Mg(2+)</name>
        <dbReference type="ChEBI" id="CHEBI:18420"/>
    </cofactor>
</comment>
<feature type="transmembrane region" description="Helical" evidence="11">
    <location>
        <begin position="131"/>
        <end position="164"/>
    </location>
</feature>
<dbReference type="EC" id="2.5.1.39" evidence="11 12"/>
<comment type="catalytic activity">
    <reaction evidence="11">
        <text>all-trans-octaprenyl diphosphate + 4-hydroxybenzoate = 4-hydroxy-3-(all-trans-octaprenyl)benzoate + diphosphate</text>
        <dbReference type="Rhea" id="RHEA:27782"/>
        <dbReference type="ChEBI" id="CHEBI:1617"/>
        <dbReference type="ChEBI" id="CHEBI:17879"/>
        <dbReference type="ChEBI" id="CHEBI:33019"/>
        <dbReference type="ChEBI" id="CHEBI:57711"/>
        <dbReference type="EC" id="2.5.1.39"/>
    </reaction>
</comment>
<dbReference type="FunFam" id="1.20.120.1780:FF:000001">
    <property type="entry name" value="4-hydroxybenzoate octaprenyltransferase"/>
    <property type="match status" value="1"/>
</dbReference>
<dbReference type="Gene3D" id="1.20.120.1780">
    <property type="entry name" value="UbiA prenyltransferase"/>
    <property type="match status" value="1"/>
</dbReference>
<keyword evidence="9 11" id="KW-1133">Transmembrane helix</keyword>
<sequence>MSDTIQSRERQGRVADAPSGHWVYRLLPRRLWPHAQLARWDRPIGWWLLLWPCWWSAAMAGLAGAGNPHLAFAPFPHPWHLALFLVGAVAMRGAGCTWNDLVDQDIDEQVARTRSRPLPSGQVTRRQAKSFLALQLLVGFLVLIQFNLFAVLVGVLSLAVVAIYPFMKRFTNWPQLFLGLAFSWGAWMGWAALYGKLAVAPALLYAGSILWTIGYDTIYAHQDKEDDALVGVRSTARLFGEQTKPALVALYSGTLALFAAAFSSAGLPPLVYAGLVAAAGHMLWQIRVLDIDDADQCLKLFKANTVVGWMVFGGLLAAGLTV</sequence>
<dbReference type="GO" id="GO:0005886">
    <property type="term" value="C:plasma membrane"/>
    <property type="evidence" value="ECO:0007669"/>
    <property type="project" value="UniProtKB-SubCell"/>
</dbReference>
<feature type="transmembrane region" description="Helical" evidence="11">
    <location>
        <begin position="301"/>
        <end position="320"/>
    </location>
</feature>
<keyword evidence="5 11" id="KW-0997">Cell inner membrane</keyword>
<dbReference type="InterPro" id="IPR030470">
    <property type="entry name" value="UbiA_prenylTrfase_CS"/>
</dbReference>
<evidence type="ECO:0000256" key="9">
    <source>
        <dbReference type="ARBA" id="ARBA00022989"/>
    </source>
</evidence>
<dbReference type="PANTHER" id="PTHR11048:SF28">
    <property type="entry name" value="4-HYDROXYBENZOATE POLYPRENYLTRANSFERASE, MITOCHONDRIAL"/>
    <property type="match status" value="1"/>
</dbReference>
<dbReference type="FunFam" id="1.10.357.140:FF:000008">
    <property type="entry name" value="4-hydroxybenzoate octaprenyltransferase"/>
    <property type="match status" value="1"/>
</dbReference>
<dbReference type="RefSeq" id="WP_175276813.1">
    <property type="nucleotide sequence ID" value="NZ_CP054836.1"/>
</dbReference>
<comment type="function">
    <text evidence="11">Catalyzes the prenylation of para-hydroxybenzoate (PHB) with an all-trans polyprenyl group. Mediates the second step in the final reaction sequence of ubiquinone-8 (UQ-8) biosynthesis, which is the condensation of the polyisoprenoid side chain with PHB, generating the first membrane-bound Q intermediate 3-octaprenyl-4-hydroxybenzoate.</text>
</comment>
<dbReference type="PANTHER" id="PTHR11048">
    <property type="entry name" value="PRENYLTRANSFERASES"/>
    <property type="match status" value="1"/>
</dbReference>
<feature type="transmembrane region" description="Helical" evidence="11">
    <location>
        <begin position="77"/>
        <end position="94"/>
    </location>
</feature>
<dbReference type="UniPathway" id="UPA00232"/>
<evidence type="ECO:0000256" key="8">
    <source>
        <dbReference type="ARBA" id="ARBA00022692"/>
    </source>
</evidence>